<accession>A0ABQ0CHX6</accession>
<keyword evidence="2 5" id="KW-0812">Transmembrane</keyword>
<dbReference type="PANTHER" id="PTHR34187">
    <property type="entry name" value="FGR18P"/>
    <property type="match status" value="1"/>
</dbReference>
<dbReference type="InterPro" id="IPR052053">
    <property type="entry name" value="IM_YidH-like"/>
</dbReference>
<dbReference type="Pfam" id="PF02656">
    <property type="entry name" value="DUF202"/>
    <property type="match status" value="1"/>
</dbReference>
<dbReference type="EMBL" id="BAAFGZ010000032">
    <property type="protein sequence ID" value="GAB0133044.1"/>
    <property type="molecule type" value="Genomic_DNA"/>
</dbReference>
<evidence type="ECO:0000256" key="2">
    <source>
        <dbReference type="ARBA" id="ARBA00022692"/>
    </source>
</evidence>
<dbReference type="PANTHER" id="PTHR34187:SF3">
    <property type="entry name" value="DUF DOMAIN PROTEIN (AFU_ORTHOLOGUE AFUA_6G11150)"/>
    <property type="match status" value="1"/>
</dbReference>
<keyword evidence="8" id="KW-1185">Reference proteome</keyword>
<keyword evidence="4 5" id="KW-0472">Membrane</keyword>
<evidence type="ECO:0000259" key="6">
    <source>
        <dbReference type="Pfam" id="PF02656"/>
    </source>
</evidence>
<evidence type="ECO:0000256" key="1">
    <source>
        <dbReference type="ARBA" id="ARBA00004127"/>
    </source>
</evidence>
<evidence type="ECO:0000256" key="5">
    <source>
        <dbReference type="SAM" id="Phobius"/>
    </source>
</evidence>
<feature type="domain" description="DUF202" evidence="6">
    <location>
        <begin position="66"/>
        <end position="137"/>
    </location>
</feature>
<protein>
    <recommendedName>
        <fullName evidence="6">DUF202 domain-containing protein</fullName>
    </recommendedName>
</protein>
<dbReference type="InterPro" id="IPR003807">
    <property type="entry name" value="DUF202"/>
</dbReference>
<feature type="transmembrane region" description="Helical" evidence="5">
    <location>
        <begin position="115"/>
        <end position="133"/>
    </location>
</feature>
<proteinExistence type="predicted"/>
<sequence length="186" mass="20612">MQRRPSRAPHTDDEDLTPKCCVPISSLAAPVEVGKIGSGGRAGTSTFFAWLPFGPLLFENETSDARDHCANERTFLSYIRLSVFTAVLSLAMTLSFHLKHKPTDLERRVSKPLGAIFWILSVLMLALGLANYTKTVNEYSRRAAIVQTGWRTQLILGMVAFCIAGTCVVLLAVTEMRRQDERLLSP</sequence>
<feature type="transmembrane region" description="Helical" evidence="5">
    <location>
        <begin position="154"/>
        <end position="173"/>
    </location>
</feature>
<gene>
    <name evidence="7" type="primary">g1461</name>
    <name evidence="7" type="ORF">EsDP_00001461</name>
</gene>
<comment type="caution">
    <text evidence="7">The sequence shown here is derived from an EMBL/GenBank/DDBJ whole genome shotgun (WGS) entry which is preliminary data.</text>
</comment>
<keyword evidence="3 5" id="KW-1133">Transmembrane helix</keyword>
<evidence type="ECO:0000313" key="8">
    <source>
        <dbReference type="Proteomes" id="UP001562357"/>
    </source>
</evidence>
<comment type="subcellular location">
    <subcellularLocation>
        <location evidence="1">Endomembrane system</location>
        <topology evidence="1">Multi-pass membrane protein</topology>
    </subcellularLocation>
</comment>
<dbReference type="Proteomes" id="UP001562357">
    <property type="component" value="Unassembled WGS sequence"/>
</dbReference>
<feature type="transmembrane region" description="Helical" evidence="5">
    <location>
        <begin position="75"/>
        <end position="95"/>
    </location>
</feature>
<reference evidence="8" key="1">
    <citation type="submission" date="2024-06" db="EMBL/GenBank/DDBJ databases">
        <title>Draft Genome Sequences of Epichloe bromicola Strains Isolated from Elymus ciliaris.</title>
        <authorList>
            <consortium name="Epichloe bromicola genome sequencing consortium"/>
            <person name="Miura A."/>
            <person name="Imano S."/>
            <person name="Ashida A."/>
            <person name="Sato I."/>
            <person name="Chiba S."/>
            <person name="Tanaka A."/>
            <person name="Camagna M."/>
            <person name="Takemoto D."/>
        </authorList>
    </citation>
    <scope>NUCLEOTIDE SEQUENCE [LARGE SCALE GENOMIC DNA]</scope>
    <source>
        <strain evidence="8">DP</strain>
    </source>
</reference>
<organism evidence="7 8">
    <name type="scientific">Epichloe bromicola</name>
    <dbReference type="NCBI Taxonomy" id="79588"/>
    <lineage>
        <taxon>Eukaryota</taxon>
        <taxon>Fungi</taxon>
        <taxon>Dikarya</taxon>
        <taxon>Ascomycota</taxon>
        <taxon>Pezizomycotina</taxon>
        <taxon>Sordariomycetes</taxon>
        <taxon>Hypocreomycetidae</taxon>
        <taxon>Hypocreales</taxon>
        <taxon>Clavicipitaceae</taxon>
        <taxon>Epichloe</taxon>
    </lineage>
</organism>
<evidence type="ECO:0000256" key="4">
    <source>
        <dbReference type="ARBA" id="ARBA00023136"/>
    </source>
</evidence>
<evidence type="ECO:0000256" key="3">
    <source>
        <dbReference type="ARBA" id="ARBA00022989"/>
    </source>
</evidence>
<name>A0ABQ0CHX6_9HYPO</name>
<evidence type="ECO:0000313" key="7">
    <source>
        <dbReference type="EMBL" id="GAB0133044.1"/>
    </source>
</evidence>